<reference evidence="1 2" key="1">
    <citation type="submission" date="2020-08" db="EMBL/GenBank/DDBJ databases">
        <title>Genomic Encyclopedia of Type Strains, Phase III (KMG-III): the genomes of soil and plant-associated and newly described type strains.</title>
        <authorList>
            <person name="Whitman W."/>
        </authorList>
    </citation>
    <scope>NUCLEOTIDE SEQUENCE [LARGE SCALE GENOMIC DNA]</scope>
    <source>
        <strain evidence="1 2">CECT 7247</strain>
    </source>
</reference>
<dbReference type="EMBL" id="JACHXO010000010">
    <property type="protein sequence ID" value="MBB3196991.1"/>
    <property type="molecule type" value="Genomic_DNA"/>
</dbReference>
<gene>
    <name evidence="1" type="ORF">FHS28_004416</name>
</gene>
<keyword evidence="2" id="KW-1185">Reference proteome</keyword>
<evidence type="ECO:0000313" key="2">
    <source>
        <dbReference type="Proteomes" id="UP000574369"/>
    </source>
</evidence>
<name>A0ABR6GY07_9BURK</name>
<accession>A0ABR6GY07</accession>
<sequence>MPEVLLCTVEDTFLVTGWGLIIAPMFPVSEFRFDSNHQVRIVRPDGEVLECRCHFQVPFQSPPAKVMSFVCALQGVGKEHVPIGSRVWLLGKTEADIKITAEPQVARSARRP</sequence>
<comment type="caution">
    <text evidence="1">The sequence shown here is derived from an EMBL/GenBank/DDBJ whole genome shotgun (WGS) entry which is preliminary data.</text>
</comment>
<evidence type="ECO:0000313" key="1">
    <source>
        <dbReference type="EMBL" id="MBB3196991.1"/>
    </source>
</evidence>
<protein>
    <submittedName>
        <fullName evidence="1">Uncharacterized protein</fullName>
    </submittedName>
</protein>
<dbReference type="Proteomes" id="UP000574369">
    <property type="component" value="Unassembled WGS sequence"/>
</dbReference>
<dbReference type="RefSeq" id="WP_088453979.1">
    <property type="nucleotide sequence ID" value="NZ_JACHXO010000010.1"/>
</dbReference>
<organism evidence="1 2">
    <name type="scientific">Roseateles terrae</name>
    <dbReference type="NCBI Taxonomy" id="431060"/>
    <lineage>
        <taxon>Bacteria</taxon>
        <taxon>Pseudomonadati</taxon>
        <taxon>Pseudomonadota</taxon>
        <taxon>Betaproteobacteria</taxon>
        <taxon>Burkholderiales</taxon>
        <taxon>Sphaerotilaceae</taxon>
        <taxon>Roseateles</taxon>
    </lineage>
</organism>
<proteinExistence type="predicted"/>